<reference evidence="7 8" key="1">
    <citation type="journal article" date="2016" name="Genome Announc.">
        <title>Complete genome sequence of the hyperthermophilic and piezophilic archaeon Thermococcus barophilus Ch5, capable of growth at the expense of hydrogenogenesis from carbon monoxide and formate.</title>
        <authorList>
            <person name="Oger P."/>
            <person name="Sokolova T.G."/>
            <person name="Kozhevnikova D.A."/>
            <person name="Taranov E.A."/>
            <person name="Vannier P."/>
            <person name="Lee H.S."/>
            <person name="Kwon K.K."/>
            <person name="Kang S.G."/>
            <person name="Lee J.H."/>
            <person name="Bonch-Osmolovskaya E.A."/>
            <person name="Lebedinsky A.V."/>
        </authorList>
    </citation>
    <scope>NUCLEOTIDE SEQUENCE [LARGE SCALE GENOMIC DNA]</scope>
    <source>
        <strain evidence="8">Ch5</strain>
    </source>
</reference>
<dbReference type="PRINTS" id="PR00164">
    <property type="entry name" value="ABC2TRNSPORT"/>
</dbReference>
<organism evidence="7 8">
    <name type="scientific">Thermococcus barophilus</name>
    <dbReference type="NCBI Taxonomy" id="55802"/>
    <lineage>
        <taxon>Archaea</taxon>
        <taxon>Methanobacteriati</taxon>
        <taxon>Methanobacteriota</taxon>
        <taxon>Thermococci</taxon>
        <taxon>Thermococcales</taxon>
        <taxon>Thermococcaceae</taxon>
        <taxon>Thermococcus</taxon>
    </lineage>
</organism>
<evidence type="ECO:0000256" key="1">
    <source>
        <dbReference type="ARBA" id="ARBA00004141"/>
    </source>
</evidence>
<dbReference type="PROSITE" id="PS51012">
    <property type="entry name" value="ABC_TM2"/>
    <property type="match status" value="1"/>
</dbReference>
<feature type="transmembrane region" description="Helical" evidence="5">
    <location>
        <begin position="208"/>
        <end position="228"/>
    </location>
</feature>
<dbReference type="AlphaFoldDB" id="A0A0S1XDX8"/>
<dbReference type="InterPro" id="IPR047817">
    <property type="entry name" value="ABC2_TM_bact-type"/>
</dbReference>
<feature type="transmembrane region" description="Helical" evidence="5">
    <location>
        <begin position="96"/>
        <end position="116"/>
    </location>
</feature>
<proteinExistence type="predicted"/>
<dbReference type="InterPro" id="IPR000412">
    <property type="entry name" value="ABC_2_transport"/>
</dbReference>
<dbReference type="PANTHER" id="PTHR43229">
    <property type="entry name" value="NODULATION PROTEIN J"/>
    <property type="match status" value="1"/>
</dbReference>
<accession>A0A0S1XDX8</accession>
<dbReference type="Pfam" id="PF01061">
    <property type="entry name" value="ABC2_membrane"/>
    <property type="match status" value="1"/>
</dbReference>
<feature type="transmembrane region" description="Helical" evidence="5">
    <location>
        <begin position="150"/>
        <end position="171"/>
    </location>
</feature>
<evidence type="ECO:0000256" key="2">
    <source>
        <dbReference type="ARBA" id="ARBA00022692"/>
    </source>
</evidence>
<evidence type="ECO:0000256" key="5">
    <source>
        <dbReference type="SAM" id="Phobius"/>
    </source>
</evidence>
<dbReference type="InterPro" id="IPR051784">
    <property type="entry name" value="Nod_factor_ABC_transporter"/>
</dbReference>
<keyword evidence="4 5" id="KW-0472">Membrane</keyword>
<dbReference type="EMBL" id="CP013050">
    <property type="protein sequence ID" value="ALM75928.1"/>
    <property type="molecule type" value="Genomic_DNA"/>
</dbReference>
<feature type="transmembrane region" description="Helical" evidence="5">
    <location>
        <begin position="234"/>
        <end position="252"/>
    </location>
</feature>
<sequence>MPLLAIIEKELRMFFRYPLRVFSAVLVGIVFLLQFVFFGQAVLGGRYSQLLASSTGIGDYPTYALIGYVLWWLSVSPMEAYVWGIRRELQRGTFETNIAAPVRITELLLGLALSWLLMDSVLMMVVFAFGVLIFNISLTFSILLRSLPVLLLSFLAFLGFGFVFAGLVMMLKHIGPFAQIFEFAMLFFSGVFFPLNVMPKAITEFSNIFPLTHSVNAIRAIFIGKTYGEITPSVEWLLLLVIVYWLIGYALFKWAERVTRVMGYGGY</sequence>
<protein>
    <submittedName>
        <fullName evidence="7">ABC-type multidrug transport system permease</fullName>
    </submittedName>
</protein>
<dbReference type="STRING" id="55802.TBCH5v1_2025"/>
<keyword evidence="3 5" id="KW-1133">Transmembrane helix</keyword>
<dbReference type="GO" id="GO:0140359">
    <property type="term" value="F:ABC-type transporter activity"/>
    <property type="evidence" value="ECO:0007669"/>
    <property type="project" value="InterPro"/>
</dbReference>
<name>A0A0S1XDX8_THEBA</name>
<dbReference type="PANTHER" id="PTHR43229:SF6">
    <property type="entry name" value="ABC-TYPE MULTIDRUG TRANSPORT SYSTEM, PERMEASE COMPONENT"/>
    <property type="match status" value="1"/>
</dbReference>
<evidence type="ECO:0000313" key="8">
    <source>
        <dbReference type="Proteomes" id="UP000066042"/>
    </source>
</evidence>
<comment type="subcellular location">
    <subcellularLocation>
        <location evidence="1">Membrane</location>
        <topology evidence="1">Multi-pass membrane protein</topology>
    </subcellularLocation>
</comment>
<evidence type="ECO:0000259" key="6">
    <source>
        <dbReference type="PROSITE" id="PS51012"/>
    </source>
</evidence>
<dbReference type="GO" id="GO:0043190">
    <property type="term" value="C:ATP-binding cassette (ABC) transporter complex"/>
    <property type="evidence" value="ECO:0007669"/>
    <property type="project" value="InterPro"/>
</dbReference>
<keyword evidence="2 5" id="KW-0812">Transmembrane</keyword>
<dbReference type="PIRSF" id="PIRSF006648">
    <property type="entry name" value="DrrB"/>
    <property type="match status" value="1"/>
</dbReference>
<feature type="domain" description="ABC transmembrane type-2" evidence="6">
    <location>
        <begin position="19"/>
        <end position="255"/>
    </location>
</feature>
<dbReference type="RefSeq" id="WP_056934415.1">
    <property type="nucleotide sequence ID" value="NZ_CP013050.1"/>
</dbReference>
<evidence type="ECO:0000256" key="4">
    <source>
        <dbReference type="ARBA" id="ARBA00023136"/>
    </source>
</evidence>
<dbReference type="GeneID" id="26137255"/>
<dbReference type="InterPro" id="IPR013525">
    <property type="entry name" value="ABC2_TM"/>
</dbReference>
<feature type="transmembrane region" description="Helical" evidence="5">
    <location>
        <begin position="63"/>
        <end position="84"/>
    </location>
</feature>
<dbReference type="PATRIC" id="fig|55802.8.peg.2005"/>
<gene>
    <name evidence="7" type="ORF">TBCH5v1_2025</name>
</gene>
<dbReference type="Proteomes" id="UP000066042">
    <property type="component" value="Chromosome"/>
</dbReference>
<evidence type="ECO:0000256" key="3">
    <source>
        <dbReference type="ARBA" id="ARBA00022989"/>
    </source>
</evidence>
<evidence type="ECO:0000313" key="7">
    <source>
        <dbReference type="EMBL" id="ALM75928.1"/>
    </source>
</evidence>
<feature type="transmembrane region" description="Helical" evidence="5">
    <location>
        <begin position="122"/>
        <end position="143"/>
    </location>
</feature>
<feature type="transmembrane region" description="Helical" evidence="5">
    <location>
        <begin position="21"/>
        <end position="43"/>
    </location>
</feature>
<feature type="transmembrane region" description="Helical" evidence="5">
    <location>
        <begin position="177"/>
        <end position="196"/>
    </location>
</feature>